<accession>A0ABW3BL44</accession>
<dbReference type="Proteomes" id="UP001596956">
    <property type="component" value="Unassembled WGS sequence"/>
</dbReference>
<protein>
    <submittedName>
        <fullName evidence="7">(Fe-S)-binding protein</fullName>
    </submittedName>
</protein>
<sequence>LGGVLGRRGGAPAAQQRGTVVLWPDTFGNYLNPRVPAAAVRVLEDAGFCVVLPEGQVCCGLTWVSTGQLGVARQVMRRSLRALAPHVEAGVPVVGLEPSCTAALRSDLLELLPGNASERVAASVYTLSEFLDSYAPDWEPPQVDAKAISQVHCHQHAVIGFDADRKLMERAGIDGDVLDSGCCGLAGNFGFEAEHYDVSTAVGERVLLPAVREADPQTLVLADGFSCRTQIDQEAGRPALHLAEVLAQGLADRDSRRQRG</sequence>
<dbReference type="PANTHER" id="PTHR32479:SF19">
    <property type="entry name" value="ANAEROBIC GLYCEROL-3-PHOSPHATE DEHYDROGENASE SUBUNIT C"/>
    <property type="match status" value="1"/>
</dbReference>
<dbReference type="InterPro" id="IPR004017">
    <property type="entry name" value="Cys_rich_dom"/>
</dbReference>
<organism evidence="7 8">
    <name type="scientific">Streptomonospora algeriensis</name>
    <dbReference type="NCBI Taxonomy" id="995084"/>
    <lineage>
        <taxon>Bacteria</taxon>
        <taxon>Bacillati</taxon>
        <taxon>Actinomycetota</taxon>
        <taxon>Actinomycetes</taxon>
        <taxon>Streptosporangiales</taxon>
        <taxon>Nocardiopsidaceae</taxon>
        <taxon>Streptomonospora</taxon>
    </lineage>
</organism>
<dbReference type="EMBL" id="JBHTHR010001375">
    <property type="protein sequence ID" value="MFD0804123.1"/>
    <property type="molecule type" value="Genomic_DNA"/>
</dbReference>
<reference evidence="8" key="1">
    <citation type="journal article" date="2019" name="Int. J. Syst. Evol. Microbiol.">
        <title>The Global Catalogue of Microorganisms (GCM) 10K type strain sequencing project: providing services to taxonomists for standard genome sequencing and annotation.</title>
        <authorList>
            <consortium name="The Broad Institute Genomics Platform"/>
            <consortium name="The Broad Institute Genome Sequencing Center for Infectious Disease"/>
            <person name="Wu L."/>
            <person name="Ma J."/>
        </authorList>
    </citation>
    <scope>NUCLEOTIDE SEQUENCE [LARGE SCALE GENOMIC DNA]</scope>
    <source>
        <strain evidence="8">CCUG 63369</strain>
    </source>
</reference>
<evidence type="ECO:0000256" key="4">
    <source>
        <dbReference type="ARBA" id="ARBA00023004"/>
    </source>
</evidence>
<evidence type="ECO:0000313" key="7">
    <source>
        <dbReference type="EMBL" id="MFD0804123.1"/>
    </source>
</evidence>
<evidence type="ECO:0000256" key="3">
    <source>
        <dbReference type="ARBA" id="ARBA00022737"/>
    </source>
</evidence>
<feature type="domain" description="Cysteine-rich" evidence="6">
    <location>
        <begin position="28"/>
        <end position="105"/>
    </location>
</feature>
<keyword evidence="1" id="KW-0004">4Fe-4S</keyword>
<keyword evidence="5" id="KW-0411">Iron-sulfur</keyword>
<gene>
    <name evidence="7" type="ORF">ACFQZU_22800</name>
</gene>
<feature type="non-terminal residue" evidence="7">
    <location>
        <position position="1"/>
    </location>
</feature>
<keyword evidence="3" id="KW-0677">Repeat</keyword>
<evidence type="ECO:0000256" key="2">
    <source>
        <dbReference type="ARBA" id="ARBA00022723"/>
    </source>
</evidence>
<dbReference type="PANTHER" id="PTHR32479">
    <property type="entry name" value="GLYCOLATE OXIDASE IRON-SULFUR SUBUNIT"/>
    <property type="match status" value="1"/>
</dbReference>
<keyword evidence="8" id="KW-1185">Reference proteome</keyword>
<evidence type="ECO:0000259" key="6">
    <source>
        <dbReference type="Pfam" id="PF02754"/>
    </source>
</evidence>
<evidence type="ECO:0000256" key="5">
    <source>
        <dbReference type="ARBA" id="ARBA00023014"/>
    </source>
</evidence>
<evidence type="ECO:0000313" key="8">
    <source>
        <dbReference type="Proteomes" id="UP001596956"/>
    </source>
</evidence>
<proteinExistence type="predicted"/>
<dbReference type="Pfam" id="PF02754">
    <property type="entry name" value="CCG"/>
    <property type="match status" value="1"/>
</dbReference>
<name>A0ABW3BL44_9ACTN</name>
<keyword evidence="4" id="KW-0408">Iron</keyword>
<comment type="caution">
    <text evidence="7">The sequence shown here is derived from an EMBL/GenBank/DDBJ whole genome shotgun (WGS) entry which is preliminary data.</text>
</comment>
<keyword evidence="2" id="KW-0479">Metal-binding</keyword>
<evidence type="ECO:0000256" key="1">
    <source>
        <dbReference type="ARBA" id="ARBA00022485"/>
    </source>
</evidence>